<evidence type="ECO:0000259" key="12">
    <source>
        <dbReference type="PROSITE" id="PS50067"/>
    </source>
</evidence>
<reference evidence="13" key="1">
    <citation type="submission" date="2023-01" db="EMBL/GenBank/DDBJ databases">
        <title>Metagenome sequencing of chrysophaentin producing Chrysophaeum taylorii.</title>
        <authorList>
            <person name="Davison J."/>
            <person name="Bewley C."/>
        </authorList>
    </citation>
    <scope>NUCLEOTIDE SEQUENCE</scope>
    <source>
        <strain evidence="13">NIES-1699</strain>
    </source>
</reference>
<comment type="subcellular location">
    <subcellularLocation>
        <location evidence="1">Cytoplasm</location>
        <location evidence="1">Cytoskeleton</location>
    </subcellularLocation>
</comment>
<comment type="similarity">
    <text evidence="9 10">Belongs to the TRAFAC class myosin-kinesin ATPase superfamily. Kinesin family.</text>
</comment>
<sequence length="821" mass="89903">MDEFWDCYEQPLLERRELAPDEIEAQFRSMTPGGPRREILVNGIRLFPSLVNEDGLFGATGGELWDAARHLAAWVAQNRFEGTVVELGAGLGLVGLVAARENNVLLTDNDPEVLRNLKKTVRANASRAEVAYLDWTRSEALPDGPLVFLAAACVYTPHLGTALADLLASKGGRAVVLQRPDRPGFLDAFLPRLGDHNIPYTLIPLEAGAFVRCDILGMTSQAKSMSSSKVRVYCRVRPLLEQGPASSVSASGREVSVNNEQFFTFDGAFGPEATQEDVYEGIRCAELVRDVLSGYNATVFAYGQTASGKSHTMEGAVIPRAAASLFEGVAAADSNLEFAISVSFVEIYMEKIRDLLDPYGTSSLQIREDPEKGVYVSGCATTFVTSQAELMDAMSEGLKLRAVAATGMNEGSSRSHSVLTCGVARRDLETESRRVGKLVLVDLAGSEMVRKTGSTGQQLEEAKKINKSLSALGQVITALSDDDVKHVPYRDSKLTRMLRDSLGGTAKTVLIVNVSAAKSNAPETISTLRFGQRAKNIKNTPVVNERKSVDELTALLHKAEAAIDVQASYIAALEANSASPGDATILELREKAAKLAELLEDEKSENQQNAARLKELKTLLRDKERTCAESAGLVAQLERKLDDLERELEDTRRDHASEIRERDLQLEKLARLEDEPEFVNAPNITVDHQRDRLVADLKAMTDRVALLEQTNVRPAVDRERQHANSLKHRLEQLVAVHRQLLRKYAALELNLAEAAKKISMRDDRISKLEADRAKPSILDDLASRLASLDAKLDPKNKRPELGVVRTLRGGGPGGPTRAWWG</sequence>
<keyword evidence="4 9" id="KW-0547">Nucleotide-binding</keyword>
<dbReference type="PANTHER" id="PTHR47969">
    <property type="entry name" value="CHROMOSOME-ASSOCIATED KINESIN KIF4A-RELATED"/>
    <property type="match status" value="1"/>
</dbReference>
<dbReference type="GO" id="GO:0005737">
    <property type="term" value="C:cytoplasm"/>
    <property type="evidence" value="ECO:0007669"/>
    <property type="project" value="UniProtKB-SubCell"/>
</dbReference>
<dbReference type="SUPFAM" id="SSF53335">
    <property type="entry name" value="S-adenosyl-L-methionine-dependent methyltransferases"/>
    <property type="match status" value="1"/>
</dbReference>
<dbReference type="InterPro" id="IPR019821">
    <property type="entry name" value="Kinesin_motor_CS"/>
</dbReference>
<evidence type="ECO:0000256" key="7">
    <source>
        <dbReference type="ARBA" id="ARBA00023175"/>
    </source>
</evidence>
<dbReference type="Gene3D" id="3.40.50.150">
    <property type="entry name" value="Vaccinia Virus protein VP39"/>
    <property type="match status" value="1"/>
</dbReference>
<evidence type="ECO:0000256" key="8">
    <source>
        <dbReference type="ARBA" id="ARBA00023212"/>
    </source>
</evidence>
<dbReference type="GO" id="GO:0007052">
    <property type="term" value="P:mitotic spindle organization"/>
    <property type="evidence" value="ECO:0007669"/>
    <property type="project" value="TreeGrafter"/>
</dbReference>
<dbReference type="SUPFAM" id="SSF52540">
    <property type="entry name" value="P-loop containing nucleoside triphosphate hydrolases"/>
    <property type="match status" value="1"/>
</dbReference>
<accession>A0AAD7UP33</accession>
<gene>
    <name evidence="13" type="ORF">CTAYLR_006189</name>
</gene>
<dbReference type="AlphaFoldDB" id="A0AAD7UP33"/>
<dbReference type="InterPro" id="IPR019410">
    <property type="entry name" value="Methyltransf_16"/>
</dbReference>
<evidence type="ECO:0000313" key="14">
    <source>
        <dbReference type="Proteomes" id="UP001230188"/>
    </source>
</evidence>
<dbReference type="Pfam" id="PF00225">
    <property type="entry name" value="Kinesin"/>
    <property type="match status" value="1"/>
</dbReference>
<feature type="coiled-coil region" evidence="11">
    <location>
        <begin position="690"/>
        <end position="757"/>
    </location>
</feature>
<dbReference type="PROSITE" id="PS50067">
    <property type="entry name" value="KINESIN_MOTOR_2"/>
    <property type="match status" value="1"/>
</dbReference>
<protein>
    <recommendedName>
        <fullName evidence="10">Kinesin-like protein</fullName>
    </recommendedName>
</protein>
<dbReference type="GO" id="GO:0005874">
    <property type="term" value="C:microtubule"/>
    <property type="evidence" value="ECO:0007669"/>
    <property type="project" value="UniProtKB-KW"/>
</dbReference>
<dbReference type="CDD" id="cd23649">
    <property type="entry name" value="Khc_CBD_cc"/>
    <property type="match status" value="1"/>
</dbReference>
<dbReference type="GO" id="GO:0003777">
    <property type="term" value="F:microtubule motor activity"/>
    <property type="evidence" value="ECO:0007669"/>
    <property type="project" value="InterPro"/>
</dbReference>
<keyword evidence="7 9" id="KW-0505">Motor protein</keyword>
<dbReference type="InterPro" id="IPR059182">
    <property type="entry name" value="Khc_C"/>
</dbReference>
<evidence type="ECO:0000313" key="13">
    <source>
        <dbReference type="EMBL" id="KAJ8612919.1"/>
    </source>
</evidence>
<dbReference type="InterPro" id="IPR027640">
    <property type="entry name" value="Kinesin-like_fam"/>
</dbReference>
<evidence type="ECO:0000256" key="1">
    <source>
        <dbReference type="ARBA" id="ARBA00004245"/>
    </source>
</evidence>
<dbReference type="GO" id="GO:0007018">
    <property type="term" value="P:microtubule-based movement"/>
    <property type="evidence" value="ECO:0007669"/>
    <property type="project" value="InterPro"/>
</dbReference>
<dbReference type="PRINTS" id="PR00380">
    <property type="entry name" value="KINESINHEAVY"/>
</dbReference>
<dbReference type="Gene3D" id="3.40.850.10">
    <property type="entry name" value="Kinesin motor domain"/>
    <property type="match status" value="1"/>
</dbReference>
<evidence type="ECO:0000256" key="2">
    <source>
        <dbReference type="ARBA" id="ARBA00022490"/>
    </source>
</evidence>
<dbReference type="InterPro" id="IPR001752">
    <property type="entry name" value="Kinesin_motor_dom"/>
</dbReference>
<name>A0AAD7UP33_9STRA</name>
<keyword evidence="3 10" id="KW-0493">Microtubule</keyword>
<keyword evidence="8" id="KW-0206">Cytoskeleton</keyword>
<dbReference type="InterPro" id="IPR027417">
    <property type="entry name" value="P-loop_NTPase"/>
</dbReference>
<dbReference type="PROSITE" id="PS00411">
    <property type="entry name" value="KINESIN_MOTOR_1"/>
    <property type="match status" value="1"/>
</dbReference>
<feature type="domain" description="Kinesin motor" evidence="12">
    <location>
        <begin position="229"/>
        <end position="537"/>
    </location>
</feature>
<dbReference type="GO" id="GO:0005524">
    <property type="term" value="F:ATP binding"/>
    <property type="evidence" value="ECO:0007669"/>
    <property type="project" value="UniProtKB-UniRule"/>
</dbReference>
<organism evidence="13 14">
    <name type="scientific">Chrysophaeum taylorii</name>
    <dbReference type="NCBI Taxonomy" id="2483200"/>
    <lineage>
        <taxon>Eukaryota</taxon>
        <taxon>Sar</taxon>
        <taxon>Stramenopiles</taxon>
        <taxon>Ochrophyta</taxon>
        <taxon>Pelagophyceae</taxon>
        <taxon>Pelagomonadales</taxon>
        <taxon>Pelagomonadaceae</taxon>
        <taxon>Chrysophaeum</taxon>
    </lineage>
</organism>
<evidence type="ECO:0000256" key="10">
    <source>
        <dbReference type="RuleBase" id="RU000394"/>
    </source>
</evidence>
<comment type="caution">
    <text evidence="13">The sequence shown here is derived from an EMBL/GenBank/DDBJ whole genome shotgun (WGS) entry which is preliminary data.</text>
</comment>
<dbReference type="InterPro" id="IPR029063">
    <property type="entry name" value="SAM-dependent_MTases_sf"/>
</dbReference>
<dbReference type="GO" id="GO:0005875">
    <property type="term" value="C:microtubule associated complex"/>
    <property type="evidence" value="ECO:0007669"/>
    <property type="project" value="TreeGrafter"/>
</dbReference>
<evidence type="ECO:0000256" key="4">
    <source>
        <dbReference type="ARBA" id="ARBA00022741"/>
    </source>
</evidence>
<dbReference type="EMBL" id="JAQMWT010000038">
    <property type="protein sequence ID" value="KAJ8612919.1"/>
    <property type="molecule type" value="Genomic_DNA"/>
</dbReference>
<dbReference type="Proteomes" id="UP001230188">
    <property type="component" value="Unassembled WGS sequence"/>
</dbReference>
<dbReference type="InterPro" id="IPR036961">
    <property type="entry name" value="Kinesin_motor_dom_sf"/>
</dbReference>
<keyword evidence="14" id="KW-1185">Reference proteome</keyword>
<evidence type="ECO:0000256" key="3">
    <source>
        <dbReference type="ARBA" id="ARBA00022701"/>
    </source>
</evidence>
<keyword evidence="5 9" id="KW-0067">ATP-binding</keyword>
<evidence type="ECO:0000256" key="11">
    <source>
        <dbReference type="SAM" id="Coils"/>
    </source>
</evidence>
<evidence type="ECO:0000256" key="6">
    <source>
        <dbReference type="ARBA" id="ARBA00023054"/>
    </source>
</evidence>
<dbReference type="PANTHER" id="PTHR47969:SF15">
    <property type="entry name" value="CHROMOSOME-ASSOCIATED KINESIN KIF4A-RELATED"/>
    <property type="match status" value="1"/>
</dbReference>
<dbReference type="GO" id="GO:0051231">
    <property type="term" value="P:spindle elongation"/>
    <property type="evidence" value="ECO:0007669"/>
    <property type="project" value="TreeGrafter"/>
</dbReference>
<evidence type="ECO:0000256" key="9">
    <source>
        <dbReference type="PROSITE-ProRule" id="PRU00283"/>
    </source>
</evidence>
<keyword evidence="6 11" id="KW-0175">Coiled coil</keyword>
<feature type="binding site" evidence="9">
    <location>
        <begin position="303"/>
        <end position="310"/>
    </location>
    <ligand>
        <name>ATP</name>
        <dbReference type="ChEBI" id="CHEBI:30616"/>
    </ligand>
</feature>
<keyword evidence="2" id="KW-0963">Cytoplasm</keyword>
<dbReference type="GO" id="GO:0008017">
    <property type="term" value="F:microtubule binding"/>
    <property type="evidence" value="ECO:0007669"/>
    <property type="project" value="InterPro"/>
</dbReference>
<dbReference type="SMART" id="SM00129">
    <property type="entry name" value="KISc"/>
    <property type="match status" value="1"/>
</dbReference>
<evidence type="ECO:0000256" key="5">
    <source>
        <dbReference type="ARBA" id="ARBA00022840"/>
    </source>
</evidence>
<proteinExistence type="inferred from homology"/>
<feature type="coiled-coil region" evidence="11">
    <location>
        <begin position="585"/>
        <end position="661"/>
    </location>
</feature>
<dbReference type="Pfam" id="PF10294">
    <property type="entry name" value="Methyltransf_16"/>
    <property type="match status" value="1"/>
</dbReference>